<reference evidence="1" key="1">
    <citation type="submission" date="2020-08" db="EMBL/GenBank/DDBJ databases">
        <title>Genome public.</title>
        <authorList>
            <person name="Liu C."/>
            <person name="Sun Q."/>
        </authorList>
    </citation>
    <scope>NUCLEOTIDE SEQUENCE</scope>
    <source>
        <strain evidence="1">NSJ-64</strain>
    </source>
</reference>
<sequence>MAHPELIAMLTHHDKTVEGSKEIFLAAKDAPAKFWGFKDVGLTKEEIIDLVNTMKAAGKTTFLECLAFDEPAGLKAAHLAIECGFDVIMGTVYYDSIGELVEKHGIKYLPFIGNLVNGILYGTIEDTVADAVAVAKKKVTGVDLCGYRYVDGDPAQLIKAVVDAVSKETGKPVCCVGSVDSYEKLDTIKNAGVWAFSIGGAFFEEKFGKTFAEQIAVVEDYLKK</sequence>
<name>A0A926IHT3_9FIRM</name>
<dbReference type="Proteomes" id="UP000623678">
    <property type="component" value="Unassembled WGS sequence"/>
</dbReference>
<accession>A0A926IHT3</accession>
<evidence type="ECO:0000313" key="1">
    <source>
        <dbReference type="EMBL" id="MBC8586259.1"/>
    </source>
</evidence>
<dbReference type="SUPFAM" id="SSF51412">
    <property type="entry name" value="Inosine monophosphate dehydrogenase (IMPDH)"/>
    <property type="match status" value="1"/>
</dbReference>
<organism evidence="1 2">
    <name type="scientific">Youxingia wuxianensis</name>
    <dbReference type="NCBI Taxonomy" id="2763678"/>
    <lineage>
        <taxon>Bacteria</taxon>
        <taxon>Bacillati</taxon>
        <taxon>Bacillota</taxon>
        <taxon>Clostridia</taxon>
        <taxon>Eubacteriales</taxon>
        <taxon>Oscillospiraceae</taxon>
        <taxon>Youxingia</taxon>
    </lineage>
</organism>
<evidence type="ECO:0000313" key="2">
    <source>
        <dbReference type="Proteomes" id="UP000623678"/>
    </source>
</evidence>
<gene>
    <name evidence="1" type="ORF">H8705_11780</name>
</gene>
<evidence type="ECO:0008006" key="3">
    <source>
        <dbReference type="Google" id="ProtNLM"/>
    </source>
</evidence>
<keyword evidence="2" id="KW-1185">Reference proteome</keyword>
<protein>
    <recommendedName>
        <fullName evidence="3">4-hydroxythreonine-4-phosphate dehydrogenase</fullName>
    </recommendedName>
</protein>
<proteinExistence type="predicted"/>
<comment type="caution">
    <text evidence="1">The sequence shown here is derived from an EMBL/GenBank/DDBJ whole genome shotgun (WGS) entry which is preliminary data.</text>
</comment>
<dbReference type="AlphaFoldDB" id="A0A926IHT3"/>
<dbReference type="EMBL" id="JACRTD010000009">
    <property type="protein sequence ID" value="MBC8586259.1"/>
    <property type="molecule type" value="Genomic_DNA"/>
</dbReference>
<dbReference type="RefSeq" id="WP_262395982.1">
    <property type="nucleotide sequence ID" value="NZ_JACRTD010000009.1"/>
</dbReference>